<proteinExistence type="predicted"/>
<evidence type="ECO:0000256" key="1">
    <source>
        <dbReference type="SAM" id="Phobius"/>
    </source>
</evidence>
<dbReference type="PANTHER" id="PTHR23021:SF11">
    <property type="entry name" value="SERPENTINE RECEPTOR, CLASS T"/>
    <property type="match status" value="1"/>
</dbReference>
<accession>A0AAF5PT05</accession>
<dbReference type="Proteomes" id="UP000093561">
    <property type="component" value="Unassembled WGS sequence"/>
</dbReference>
<dbReference type="WBParaSite" id="mrna-Wban_04912">
    <property type="protein sequence ID" value="mrna-Wban_04912"/>
    <property type="gene ID" value="Wban_04912"/>
</dbReference>
<dbReference type="PANTHER" id="PTHR23021">
    <property type="entry name" value="SERPENTINE RECEPTOR, CLASS T"/>
    <property type="match status" value="1"/>
</dbReference>
<name>A0AAF5PT05_WUCBA</name>
<dbReference type="InterPro" id="IPR019425">
    <property type="entry name" value="7TM_GPCR_serpentine_rcpt_Srt"/>
</dbReference>
<reference evidence="2" key="2">
    <citation type="journal article" date="2016" name="Mol. Ecol.">
        <title>Population genomics of the filarial nematode parasite Wuchereria bancrofti from mosquitoes.</title>
        <authorList>
            <person name="Small S.T."/>
            <person name="Reimer L.J."/>
            <person name="Tisch D.J."/>
            <person name="King C.L."/>
            <person name="Christensen B.M."/>
            <person name="Siba P.M."/>
            <person name="Kazura J.W."/>
            <person name="Serre D."/>
            <person name="Zimmerman P.A."/>
        </authorList>
    </citation>
    <scope>NUCLEOTIDE SEQUENCE</scope>
    <source>
        <strain evidence="2">pt0022</strain>
    </source>
</reference>
<organism evidence="2 3">
    <name type="scientific">Wuchereria bancrofti</name>
    <dbReference type="NCBI Taxonomy" id="6293"/>
    <lineage>
        <taxon>Eukaryota</taxon>
        <taxon>Metazoa</taxon>
        <taxon>Ecdysozoa</taxon>
        <taxon>Nematoda</taxon>
        <taxon>Chromadorea</taxon>
        <taxon>Rhabditida</taxon>
        <taxon>Spirurina</taxon>
        <taxon>Spiruromorpha</taxon>
        <taxon>Filarioidea</taxon>
        <taxon>Onchocercidae</taxon>
        <taxon>Wuchereria</taxon>
    </lineage>
</organism>
<keyword evidence="1" id="KW-0472">Membrane</keyword>
<feature type="transmembrane region" description="Helical" evidence="1">
    <location>
        <begin position="29"/>
        <end position="54"/>
    </location>
</feature>
<keyword evidence="1" id="KW-1133">Transmembrane helix</keyword>
<keyword evidence="1" id="KW-0812">Transmembrane</keyword>
<reference evidence="2" key="1">
    <citation type="submission" date="2015-03" db="EMBL/GenBank/DDBJ databases">
        <title>Wuchereria bancrofti Genome Sequencing Papua New Guinea Strain.</title>
        <authorList>
            <person name="Small S.T."/>
            <person name="Serre D."/>
            <person name="Zimmerman P.A."/>
        </authorList>
    </citation>
    <scope>NUCLEOTIDE SEQUENCE [LARGE SCALE GENOMIC DNA]</scope>
    <source>
        <strain evidence="2">pt0022</strain>
    </source>
</reference>
<evidence type="ECO:0000313" key="3">
    <source>
        <dbReference type="WBParaSite" id="mrna-Wban_04912"/>
    </source>
</evidence>
<protein>
    <recommendedName>
        <fullName evidence="4">Serpentine receptor class gamma</fullName>
    </recommendedName>
</protein>
<sequence length="111" mass="12541">MLNYLNETLVIINQTICEKVNRTVDKPNITIGVTYLTLSLMFQIAYLPCFVTFLHRDYRCHSCFKLMIVIGIVDIITTNNDLTITGLYSTIGISYCTAPVFSKFSNSISLS</sequence>
<dbReference type="Pfam" id="PF10321">
    <property type="entry name" value="7TM_GPCR_Srt"/>
    <property type="match status" value="1"/>
</dbReference>
<evidence type="ECO:0008006" key="4">
    <source>
        <dbReference type="Google" id="ProtNLM"/>
    </source>
</evidence>
<reference evidence="3" key="3">
    <citation type="submission" date="2024-02" db="UniProtKB">
        <authorList>
            <consortium name="WormBaseParasite"/>
        </authorList>
    </citation>
    <scope>IDENTIFICATION</scope>
    <source>
        <strain evidence="3">pt0022</strain>
    </source>
</reference>
<dbReference type="AlphaFoldDB" id="A0AAF5PT05"/>
<evidence type="ECO:0000313" key="2">
    <source>
        <dbReference type="Proteomes" id="UP000093561"/>
    </source>
</evidence>